<accession>A0A836GWU9</accession>
<gene>
    <name evidence="7" type="ORF">LSCM1_05628</name>
</gene>
<feature type="transmembrane region" description="Helical" evidence="5">
    <location>
        <begin position="92"/>
        <end position="114"/>
    </location>
</feature>
<evidence type="ECO:0000256" key="1">
    <source>
        <dbReference type="ARBA" id="ARBA00004141"/>
    </source>
</evidence>
<dbReference type="RefSeq" id="XP_067179711.1">
    <property type="nucleotide sequence ID" value="XM_067323076.1"/>
</dbReference>
<evidence type="ECO:0000313" key="8">
    <source>
        <dbReference type="Proteomes" id="UP000673552"/>
    </source>
</evidence>
<dbReference type="Proteomes" id="UP000673552">
    <property type="component" value="Chromosome 17"/>
</dbReference>
<name>A0A836GWU9_9TRYP</name>
<keyword evidence="8" id="KW-1185">Reference proteome</keyword>
<evidence type="ECO:0000256" key="2">
    <source>
        <dbReference type="ARBA" id="ARBA00022692"/>
    </source>
</evidence>
<keyword evidence="4 5" id="KW-0472">Membrane</keyword>
<dbReference type="KEGG" id="lmat:92515588"/>
<dbReference type="GO" id="GO:0016020">
    <property type="term" value="C:membrane"/>
    <property type="evidence" value="ECO:0007669"/>
    <property type="project" value="UniProtKB-SubCell"/>
</dbReference>
<proteinExistence type="predicted"/>
<evidence type="ECO:0000256" key="3">
    <source>
        <dbReference type="ARBA" id="ARBA00022989"/>
    </source>
</evidence>
<evidence type="ECO:0000256" key="5">
    <source>
        <dbReference type="SAM" id="Phobius"/>
    </source>
</evidence>
<dbReference type="GO" id="GO:0005216">
    <property type="term" value="F:monoatomic ion channel activity"/>
    <property type="evidence" value="ECO:0007669"/>
    <property type="project" value="InterPro"/>
</dbReference>
<comment type="caution">
    <text evidence="7">The sequence shown here is derived from an EMBL/GenBank/DDBJ whole genome shotgun (WGS) entry which is preliminary data.</text>
</comment>
<dbReference type="OrthoDB" id="272031at2759"/>
<sequence>MKWAAYGVLAPSAHRGEADERKGNIQRMAAYFRYALDWVDFASEGLSLGAIVYAPPLRVGRAIRTVRLFTTQKRPNRSLVDLVTLLQHTLRAAPLIFFVAFAVAAMPIFADGLIPLHRHVLDRLDHARSGLECHSCELHQLDYHCAETPERAAFHYDALGPALLSVFAMTTINHWGGFADDTMAIRSTLMSYSHSGYHVL</sequence>
<dbReference type="Pfam" id="PF00520">
    <property type="entry name" value="Ion_trans"/>
    <property type="match status" value="1"/>
</dbReference>
<evidence type="ECO:0000256" key="4">
    <source>
        <dbReference type="ARBA" id="ARBA00023136"/>
    </source>
</evidence>
<dbReference type="AlphaFoldDB" id="A0A836GWU9"/>
<dbReference type="EMBL" id="JAFEUZ010000017">
    <property type="protein sequence ID" value="KAG5481604.1"/>
    <property type="molecule type" value="Genomic_DNA"/>
</dbReference>
<dbReference type="GeneID" id="92515588"/>
<evidence type="ECO:0000259" key="6">
    <source>
        <dbReference type="Pfam" id="PF00520"/>
    </source>
</evidence>
<dbReference type="InterPro" id="IPR005821">
    <property type="entry name" value="Ion_trans_dom"/>
</dbReference>
<reference evidence="7 8" key="1">
    <citation type="submission" date="2021-03" db="EMBL/GenBank/DDBJ databases">
        <title>Leishmania (Mundinia) martiniquensis Genome sequencing and assembly.</title>
        <authorList>
            <person name="Almutairi H."/>
            <person name="Gatherer D."/>
        </authorList>
    </citation>
    <scope>NUCLEOTIDE SEQUENCE [LARGE SCALE GENOMIC DNA]</scope>
    <source>
        <strain evidence="7">LSCM1</strain>
    </source>
</reference>
<protein>
    <recommendedName>
        <fullName evidence="6">Ion transport domain-containing protein</fullName>
    </recommendedName>
</protein>
<comment type="subcellular location">
    <subcellularLocation>
        <location evidence="1">Membrane</location>
        <topology evidence="1">Multi-pass membrane protein</topology>
    </subcellularLocation>
</comment>
<organism evidence="7 8">
    <name type="scientific">Leishmania martiniquensis</name>
    <dbReference type="NCBI Taxonomy" id="1580590"/>
    <lineage>
        <taxon>Eukaryota</taxon>
        <taxon>Discoba</taxon>
        <taxon>Euglenozoa</taxon>
        <taxon>Kinetoplastea</taxon>
        <taxon>Metakinetoplastina</taxon>
        <taxon>Trypanosomatida</taxon>
        <taxon>Trypanosomatidae</taxon>
        <taxon>Leishmaniinae</taxon>
        <taxon>Leishmania</taxon>
    </lineage>
</organism>
<evidence type="ECO:0000313" key="7">
    <source>
        <dbReference type="EMBL" id="KAG5481604.1"/>
    </source>
</evidence>
<feature type="domain" description="Ion transport" evidence="6">
    <location>
        <begin position="2"/>
        <end position="186"/>
    </location>
</feature>
<keyword evidence="2 5" id="KW-0812">Transmembrane</keyword>
<keyword evidence="3 5" id="KW-1133">Transmembrane helix</keyword>